<feature type="transmembrane region" description="Helical" evidence="1">
    <location>
        <begin position="316"/>
        <end position="336"/>
    </location>
</feature>
<feature type="transmembrane region" description="Helical" evidence="1">
    <location>
        <begin position="142"/>
        <end position="166"/>
    </location>
</feature>
<feature type="transmembrane region" description="Helical" evidence="1">
    <location>
        <begin position="173"/>
        <end position="195"/>
    </location>
</feature>
<dbReference type="KEGG" id="mff:MFFC18_20490"/>
<feature type="transmembrane region" description="Helical" evidence="1">
    <location>
        <begin position="455"/>
        <end position="474"/>
    </location>
</feature>
<keyword evidence="1" id="KW-1133">Transmembrane helix</keyword>
<reference evidence="2 3" key="1">
    <citation type="submission" date="2019-08" db="EMBL/GenBank/DDBJ databases">
        <title>Deep-cultivation of Planctomycetes and their phenomic and genomic characterization uncovers novel biology.</title>
        <authorList>
            <person name="Wiegand S."/>
            <person name="Jogler M."/>
            <person name="Boedeker C."/>
            <person name="Pinto D."/>
            <person name="Vollmers J."/>
            <person name="Rivas-Marin E."/>
            <person name="Kohn T."/>
            <person name="Peeters S.H."/>
            <person name="Heuer A."/>
            <person name="Rast P."/>
            <person name="Oberbeckmann S."/>
            <person name="Bunk B."/>
            <person name="Jeske O."/>
            <person name="Meyerdierks A."/>
            <person name="Storesund J.E."/>
            <person name="Kallscheuer N."/>
            <person name="Luecker S."/>
            <person name="Lage O.M."/>
            <person name="Pohl T."/>
            <person name="Merkel B.J."/>
            <person name="Hornburger P."/>
            <person name="Mueller R.-W."/>
            <person name="Bruemmer F."/>
            <person name="Labrenz M."/>
            <person name="Spormann A.M."/>
            <person name="Op den Camp H."/>
            <person name="Overmann J."/>
            <person name="Amann R."/>
            <person name="Jetten M.S.M."/>
            <person name="Mascher T."/>
            <person name="Medema M.H."/>
            <person name="Devos D.P."/>
            <person name="Kaster A.-K."/>
            <person name="Ovreas L."/>
            <person name="Rohde M."/>
            <person name="Galperin M.Y."/>
            <person name="Jogler C."/>
        </authorList>
    </citation>
    <scope>NUCLEOTIDE SEQUENCE [LARGE SCALE GENOMIC DNA]</scope>
    <source>
        <strain evidence="2 3">FC18</strain>
    </source>
</reference>
<feature type="transmembrane region" description="Helical" evidence="1">
    <location>
        <begin position="16"/>
        <end position="40"/>
    </location>
</feature>
<sequence>MSTVNEVLRWKERRTLLPVWVSMGALFLIGLLATSFSNAFGRVDELGFKYAAFFWLSSCLIGLATGCLLFVPEREQETDLLLGGFPVDSRTVGKVKLAEAVLHFLGFVVVSGLLMVLVLWLRHGGLLFRLNASRNYSPDLTVQWYLVVGLIPVQAFLWSCLCSICFRKAITAVICASAFTIVGWSLVQLCAVSFAEFDLMSATSCQWAAMTGQALLAGVLAVATIRLSATWLREIPDPRHDRNFMRKQSIATNALTQESSAQTTYAFKALTWQAWRMVRVPFLLVASSIVFSGILVGLFVLQTPTGASSNIFEVQMVWMNLCSIAGALAGLMTFRGDQSKNSVLFFQQQGDYPTRVWLSRVVLLGTLSLVAAIVCVLVSATVSLTHFESYSNNFGNLLSQTRAINGIMAFAVAAAVAQLVSIICRSGILAFFLSFIGVLFARSWCSIVMQHDESALLFIGPFVIACFFASWWYAPRWISGRNPIRSVLLPIAVTSLVFIGSLSAYAIWRVNEIPVYAVGADLQQAFESHDNFLAADDRKYKAVFLLREAMGEVDFDFQEYNRLPRKSRDEPQTWSDDLISRNFEINESALEKITTAVADDKVHLWLSPISPSRRQTKYQSVSRLLAAQSEKFRRDGDPEALLDSLIAESRAAWKLNPSPGTRTAQTIMKLVEWSSMKGQTESLLLAGIARLNRLRHEIFDPNSNRIQSEFYFDIARTHEPLPAADGFVAGVLAYGDYYWESIRERRIRIREFALLDFQIQQTLSRVKQDGNFRHFVWDGSGYASQVSQEDFDLISIERAIGYAKIRMALEAWKLQHGEFPDSLEKLTLTTETGSLLESLPMDPAHGIDLPYAWFPDGLDKVAFLPTSTTSTRRHNMSWQTVYDGTKGIPPKTPFLLPYAGSFSLYPVLVGNRGNDRATVFRRSYVFENPPGQSDEEARSSSSSFLSSQSVADYLLRPAESGGDVKMPELDELRKLLESLD</sequence>
<evidence type="ECO:0000256" key="1">
    <source>
        <dbReference type="SAM" id="Phobius"/>
    </source>
</evidence>
<accession>A0A5B9P7A5</accession>
<dbReference type="Proteomes" id="UP000322214">
    <property type="component" value="Chromosome"/>
</dbReference>
<feature type="transmembrane region" description="Helical" evidence="1">
    <location>
        <begin position="52"/>
        <end position="71"/>
    </location>
</feature>
<gene>
    <name evidence="2" type="ORF">MFFC18_20490</name>
</gene>
<keyword evidence="1" id="KW-0812">Transmembrane</keyword>
<name>A0A5B9P7A5_9BACT</name>
<evidence type="ECO:0000313" key="2">
    <source>
        <dbReference type="EMBL" id="QEG22188.1"/>
    </source>
</evidence>
<keyword evidence="3" id="KW-1185">Reference proteome</keyword>
<organism evidence="2 3">
    <name type="scientific">Mariniblastus fucicola</name>
    <dbReference type="NCBI Taxonomy" id="980251"/>
    <lineage>
        <taxon>Bacteria</taxon>
        <taxon>Pseudomonadati</taxon>
        <taxon>Planctomycetota</taxon>
        <taxon>Planctomycetia</taxon>
        <taxon>Pirellulales</taxon>
        <taxon>Pirellulaceae</taxon>
        <taxon>Mariniblastus</taxon>
    </lineage>
</organism>
<feature type="transmembrane region" description="Helical" evidence="1">
    <location>
        <begin position="280"/>
        <end position="301"/>
    </location>
</feature>
<feature type="transmembrane region" description="Helical" evidence="1">
    <location>
        <begin position="100"/>
        <end position="122"/>
    </location>
</feature>
<feature type="transmembrane region" description="Helical" evidence="1">
    <location>
        <begin position="357"/>
        <end position="383"/>
    </location>
</feature>
<feature type="transmembrane region" description="Helical" evidence="1">
    <location>
        <begin position="403"/>
        <end position="421"/>
    </location>
</feature>
<feature type="transmembrane region" description="Helical" evidence="1">
    <location>
        <begin position="486"/>
        <end position="508"/>
    </location>
</feature>
<evidence type="ECO:0008006" key="4">
    <source>
        <dbReference type="Google" id="ProtNLM"/>
    </source>
</evidence>
<keyword evidence="1" id="KW-0472">Membrane</keyword>
<dbReference type="AlphaFoldDB" id="A0A5B9P7A5"/>
<evidence type="ECO:0000313" key="3">
    <source>
        <dbReference type="Proteomes" id="UP000322214"/>
    </source>
</evidence>
<dbReference type="STRING" id="980251.GCA_001642875_03536"/>
<protein>
    <recommendedName>
        <fullName evidence="4">ABC-2 family transporter protein</fullName>
    </recommendedName>
</protein>
<feature type="transmembrane region" description="Helical" evidence="1">
    <location>
        <begin position="428"/>
        <end position="449"/>
    </location>
</feature>
<feature type="transmembrane region" description="Helical" evidence="1">
    <location>
        <begin position="207"/>
        <end position="229"/>
    </location>
</feature>
<dbReference type="RefSeq" id="WP_075082287.1">
    <property type="nucleotide sequence ID" value="NZ_CP042912.1"/>
</dbReference>
<dbReference type="EMBL" id="CP042912">
    <property type="protein sequence ID" value="QEG22188.1"/>
    <property type="molecule type" value="Genomic_DNA"/>
</dbReference>
<proteinExistence type="predicted"/>